<evidence type="ECO:0008006" key="4">
    <source>
        <dbReference type="Google" id="ProtNLM"/>
    </source>
</evidence>
<evidence type="ECO:0000313" key="3">
    <source>
        <dbReference type="Proteomes" id="UP000092460"/>
    </source>
</evidence>
<dbReference type="Gene3D" id="2.40.10.10">
    <property type="entry name" value="Trypsin-like serine proteases"/>
    <property type="match status" value="1"/>
</dbReference>
<dbReference type="EMBL" id="JXJN01016166">
    <property type="status" value="NOT_ANNOTATED_CDS"/>
    <property type="molecule type" value="Genomic_DNA"/>
</dbReference>
<reference evidence="3" key="1">
    <citation type="submission" date="2015-01" db="EMBL/GenBank/DDBJ databases">
        <authorList>
            <person name="Aksoy S."/>
            <person name="Warren W."/>
            <person name="Wilson R.K."/>
        </authorList>
    </citation>
    <scope>NUCLEOTIDE SEQUENCE [LARGE SCALE GENOMIC DNA]</scope>
    <source>
        <strain evidence="3">IAEA</strain>
    </source>
</reference>
<keyword evidence="3" id="KW-1185">Reference proteome</keyword>
<keyword evidence="1" id="KW-0732">Signal</keyword>
<dbReference type="SUPFAM" id="SSF50494">
    <property type="entry name" value="Trypsin-like serine proteases"/>
    <property type="match status" value="1"/>
</dbReference>
<sequence>MFNILALFLYLTIVNNRIVNALEYADKGTARNFSQGFLHSYLAHKHNAYSYHRHIAVLAWPTHGGEKVKYQAYGAIIGVKAILTNFAGVKGQLSYVRDMSSIPPPHSYSPGWEKVIYYDDSHRLAIVISEHTLDIKTKEFIINLPDKEVGISSSCVAFGWWDCQISLDAIVISREQCLSEWPELREDDMCVNVTSSIKIHINACTYIVGSPIFCGHVVVGIIGEDCNIEKPRPFVSVYKHVDWIKSTLEQHQTFSRDYPVSKNAFKYLLQLSFWVIFYA</sequence>
<feature type="signal peptide" evidence="1">
    <location>
        <begin position="1"/>
        <end position="21"/>
    </location>
</feature>
<dbReference type="AlphaFoldDB" id="A0A1B0BL11"/>
<dbReference type="VEuPathDB" id="VectorBase:GPPI033461"/>
<proteinExistence type="predicted"/>
<dbReference type="EnsemblMetazoa" id="GPPI033461-RA">
    <property type="protein sequence ID" value="GPPI033461-PA"/>
    <property type="gene ID" value="GPPI033461"/>
</dbReference>
<name>A0A1B0BL11_9MUSC</name>
<evidence type="ECO:0000256" key="1">
    <source>
        <dbReference type="SAM" id="SignalP"/>
    </source>
</evidence>
<feature type="chain" id="PRO_5008404965" description="Peptidase S1 domain-containing protein" evidence="1">
    <location>
        <begin position="22"/>
        <end position="279"/>
    </location>
</feature>
<dbReference type="Proteomes" id="UP000092460">
    <property type="component" value="Unassembled WGS sequence"/>
</dbReference>
<reference evidence="2" key="2">
    <citation type="submission" date="2020-05" db="UniProtKB">
        <authorList>
            <consortium name="EnsemblMetazoa"/>
        </authorList>
    </citation>
    <scope>IDENTIFICATION</scope>
    <source>
        <strain evidence="2">IAEA</strain>
    </source>
</reference>
<organism evidence="2 3">
    <name type="scientific">Glossina palpalis gambiensis</name>
    <dbReference type="NCBI Taxonomy" id="67801"/>
    <lineage>
        <taxon>Eukaryota</taxon>
        <taxon>Metazoa</taxon>
        <taxon>Ecdysozoa</taxon>
        <taxon>Arthropoda</taxon>
        <taxon>Hexapoda</taxon>
        <taxon>Insecta</taxon>
        <taxon>Pterygota</taxon>
        <taxon>Neoptera</taxon>
        <taxon>Endopterygota</taxon>
        <taxon>Diptera</taxon>
        <taxon>Brachycera</taxon>
        <taxon>Muscomorpha</taxon>
        <taxon>Hippoboscoidea</taxon>
        <taxon>Glossinidae</taxon>
        <taxon>Glossina</taxon>
    </lineage>
</organism>
<dbReference type="InterPro" id="IPR009003">
    <property type="entry name" value="Peptidase_S1_PA"/>
</dbReference>
<accession>A0A1B0BL11</accession>
<evidence type="ECO:0000313" key="2">
    <source>
        <dbReference type="EnsemblMetazoa" id="GPPI033461-PA"/>
    </source>
</evidence>
<protein>
    <recommendedName>
        <fullName evidence="4">Peptidase S1 domain-containing protein</fullName>
    </recommendedName>
</protein>
<dbReference type="InterPro" id="IPR043504">
    <property type="entry name" value="Peptidase_S1_PA_chymotrypsin"/>
</dbReference>